<organism evidence="2 3">
    <name type="scientific">Salvelinus namaycush</name>
    <name type="common">Lake trout</name>
    <name type="synonym">Salmo namaycush</name>
    <dbReference type="NCBI Taxonomy" id="8040"/>
    <lineage>
        <taxon>Eukaryota</taxon>
        <taxon>Metazoa</taxon>
        <taxon>Chordata</taxon>
        <taxon>Craniata</taxon>
        <taxon>Vertebrata</taxon>
        <taxon>Euteleostomi</taxon>
        <taxon>Actinopterygii</taxon>
        <taxon>Neopterygii</taxon>
        <taxon>Teleostei</taxon>
        <taxon>Protacanthopterygii</taxon>
        <taxon>Salmoniformes</taxon>
        <taxon>Salmonidae</taxon>
        <taxon>Salmoninae</taxon>
        <taxon>Salvelinus</taxon>
    </lineage>
</organism>
<feature type="compositionally biased region" description="Basic and acidic residues" evidence="1">
    <location>
        <begin position="34"/>
        <end position="55"/>
    </location>
</feature>
<feature type="region of interest" description="Disordered" evidence="1">
    <location>
        <begin position="542"/>
        <end position="706"/>
    </location>
</feature>
<protein>
    <submittedName>
        <fullName evidence="3">ABC transporter F family member 4-like</fullName>
    </submittedName>
</protein>
<feature type="compositionally biased region" description="Basic and acidic residues" evidence="1">
    <location>
        <begin position="94"/>
        <end position="173"/>
    </location>
</feature>
<feature type="compositionally biased region" description="Basic and acidic residues" evidence="1">
    <location>
        <begin position="226"/>
        <end position="235"/>
    </location>
</feature>
<reference evidence="3" key="1">
    <citation type="submission" date="2025-08" db="UniProtKB">
        <authorList>
            <consortium name="RefSeq"/>
        </authorList>
    </citation>
    <scope>IDENTIFICATION</scope>
    <source>
        <tissue evidence="3">White muscle</tissue>
    </source>
</reference>
<evidence type="ECO:0000313" key="2">
    <source>
        <dbReference type="Proteomes" id="UP000808372"/>
    </source>
</evidence>
<feature type="compositionally biased region" description="Basic and acidic residues" evidence="1">
    <location>
        <begin position="727"/>
        <end position="876"/>
    </location>
</feature>
<feature type="compositionally biased region" description="Basic and acidic residues" evidence="1">
    <location>
        <begin position="883"/>
        <end position="899"/>
    </location>
</feature>
<name>A0A8U0Q3T0_SALNM</name>
<evidence type="ECO:0000256" key="1">
    <source>
        <dbReference type="SAM" id="MobiDB-lite"/>
    </source>
</evidence>
<dbReference type="Proteomes" id="UP000808372">
    <property type="component" value="Chromosome 39"/>
</dbReference>
<dbReference type="KEGG" id="snh:120032725"/>
<feature type="compositionally biased region" description="Basic and acidic residues" evidence="1">
    <location>
        <begin position="1"/>
        <end position="27"/>
    </location>
</feature>
<dbReference type="GeneID" id="120032725"/>
<gene>
    <name evidence="3" type="primary">LOC120032725</name>
</gene>
<keyword evidence="2" id="KW-1185">Reference proteome</keyword>
<dbReference type="RefSeq" id="XP_038834844.1">
    <property type="nucleotide sequence ID" value="XM_038978916.1"/>
</dbReference>
<sequence>MYPMDPERHSHQREYGAPETCSQRREYEEPETCSQRREYEEPERCSQRMEYREPETCSQQMEYREPETCSQRMEYREPETCSQRMEYEEPETCSQRREYEEPERCSQRREYGVPERYSRRKEYGEPETCSQRREYEEPERCSQRREYGEPERCSQRREYGEPERCSQRREYREPSSGQWGDGLETRDNGQAMAREPYSEYPSMRRTREGWEEYGSSSDMSFIMDPSSRDWSEDSLRGSSAPFSPDTDGDVDGDPVELSVEDLELLRKRMELEIIEEQIARKKAVLAMELVGPESKAIRKQKTKDKDLEMLTKNVSNKDVTLKERVNSILRKRAWTNECRSKEAANQQVPPKLVLHPPKVVKSFVERMNESILHKDSIVKGSLTLDIHEEEHPLKLKVEALLEQRRNPTVNKEDKAAKGFQYFLDVLNKGVDIDRLSKIVNNFKDLPSMGEELPQGQPPPLDGQPETNSKSERKVPSRKRRSRFDEFPLGCFNILGVQPNPFGDLLREVVPADSVLPQHRSLLQSGGGEIGQHSLSLGFIQAMDSPKNKKPKSTQVEEKRKGRHTSKSPPVEEKRKGRHKSKSPPVEEKRKGRLKSKSPPVEETRKGRLKSKSPPVEEKRKGRLKSKSPPVEEKRKGRLKSKSPPVEEKRKGRHKSKSPPVEEKRKGRLKSKSPPVEEKRKGRLKSKSPPVEENRKERPEDEQKYGQIQSLLQTIGLDLGVEELGRLNDRIQERLYGKKRDLEKKVGKKESVWGVEKEESKKDKEESKKDKEESKKGKEESKKGKEESKKGKEENKKDKEESKKDKEESKKGKEESKKDKEESKKGKEESKKDKEESKKDKEESKKDKEESKKDKEESKKDKEESKKDKEESEKDKQEEEEESEKEKEESEKGKDKEEKLQLQPPLPSVDRRIQTL</sequence>
<feature type="region of interest" description="Disordered" evidence="1">
    <location>
        <begin position="727"/>
        <end position="915"/>
    </location>
</feature>
<feature type="region of interest" description="Disordered" evidence="1">
    <location>
        <begin position="446"/>
        <end position="480"/>
    </location>
</feature>
<feature type="region of interest" description="Disordered" evidence="1">
    <location>
        <begin position="1"/>
        <end position="64"/>
    </location>
</feature>
<proteinExistence type="predicted"/>
<feature type="region of interest" description="Disordered" evidence="1">
    <location>
        <begin position="80"/>
        <end position="254"/>
    </location>
</feature>
<feature type="compositionally biased region" description="Basic and acidic residues" evidence="1">
    <location>
        <begin position="689"/>
        <end position="703"/>
    </location>
</feature>
<accession>A0A8U0Q3T0</accession>
<dbReference type="AlphaFoldDB" id="A0A8U0Q3T0"/>
<evidence type="ECO:0000313" key="3">
    <source>
        <dbReference type="RefSeq" id="XP_038834844.1"/>
    </source>
</evidence>